<name>A0A7S3C229_9EUKA</name>
<protein>
    <recommendedName>
        <fullName evidence="2">Exostosin GT47 domain-containing protein</fullName>
    </recommendedName>
</protein>
<proteinExistence type="predicted"/>
<sequence length="104" mass="11995">MGCVPVVVQHDGEHEPVAQAFEHDLLNWDEFAVIVKHEQIDSLPQLLARTDLKAKQAGLARVWTRMVWKQWLPESVRKHLPGPDAFETTMQILLARKRLERHGV</sequence>
<accession>A0A7S3C229</accession>
<evidence type="ECO:0008006" key="2">
    <source>
        <dbReference type="Google" id="ProtNLM"/>
    </source>
</evidence>
<organism evidence="1">
    <name type="scientific">Haptolina ericina</name>
    <dbReference type="NCBI Taxonomy" id="156174"/>
    <lineage>
        <taxon>Eukaryota</taxon>
        <taxon>Haptista</taxon>
        <taxon>Haptophyta</taxon>
        <taxon>Prymnesiophyceae</taxon>
        <taxon>Prymnesiales</taxon>
        <taxon>Prymnesiaceae</taxon>
        <taxon>Haptolina</taxon>
    </lineage>
</organism>
<evidence type="ECO:0000313" key="1">
    <source>
        <dbReference type="EMBL" id="CAE0150606.1"/>
    </source>
</evidence>
<reference evidence="1" key="1">
    <citation type="submission" date="2021-01" db="EMBL/GenBank/DDBJ databases">
        <authorList>
            <person name="Corre E."/>
            <person name="Pelletier E."/>
            <person name="Niang G."/>
            <person name="Scheremetjew M."/>
            <person name="Finn R."/>
            <person name="Kale V."/>
            <person name="Holt S."/>
            <person name="Cochrane G."/>
            <person name="Meng A."/>
            <person name="Brown T."/>
            <person name="Cohen L."/>
        </authorList>
    </citation>
    <scope>NUCLEOTIDE SEQUENCE</scope>
    <source>
        <strain evidence="1">CCMP281</strain>
    </source>
</reference>
<gene>
    <name evidence="1" type="ORF">HERI1096_LOCUS38514</name>
</gene>
<dbReference type="AlphaFoldDB" id="A0A7S3C229"/>
<dbReference type="EMBL" id="HBHX01069734">
    <property type="protein sequence ID" value="CAE0150606.1"/>
    <property type="molecule type" value="Transcribed_RNA"/>
</dbReference>